<dbReference type="InterPro" id="IPR027417">
    <property type="entry name" value="P-loop_NTPase"/>
</dbReference>
<accession>A0A4P9YI49</accession>
<dbReference type="InterPro" id="IPR044539">
    <property type="entry name" value="Pch2-like"/>
</dbReference>
<dbReference type="SMART" id="SM00382">
    <property type="entry name" value="AAA"/>
    <property type="match status" value="1"/>
</dbReference>
<keyword evidence="4" id="KW-0469">Meiosis</keyword>
<keyword evidence="2" id="KW-0547">Nucleotide-binding</keyword>
<dbReference type="SUPFAM" id="SSF52540">
    <property type="entry name" value="P-loop containing nucleoside triphosphate hydrolases"/>
    <property type="match status" value="1"/>
</dbReference>
<dbReference type="GO" id="GO:0005694">
    <property type="term" value="C:chromosome"/>
    <property type="evidence" value="ECO:0007669"/>
    <property type="project" value="TreeGrafter"/>
</dbReference>
<evidence type="ECO:0000256" key="3">
    <source>
        <dbReference type="ARBA" id="ARBA00022840"/>
    </source>
</evidence>
<dbReference type="GO" id="GO:0005524">
    <property type="term" value="F:ATP binding"/>
    <property type="evidence" value="ECO:0007669"/>
    <property type="project" value="UniProtKB-KW"/>
</dbReference>
<keyword evidence="3" id="KW-0067">ATP-binding</keyword>
<dbReference type="InterPro" id="IPR058249">
    <property type="entry name" value="Pch2_C"/>
</dbReference>
<dbReference type="GO" id="GO:0051598">
    <property type="term" value="P:meiotic recombination checkpoint signaling"/>
    <property type="evidence" value="ECO:0007669"/>
    <property type="project" value="TreeGrafter"/>
</dbReference>
<evidence type="ECO:0000256" key="4">
    <source>
        <dbReference type="ARBA" id="ARBA00023254"/>
    </source>
</evidence>
<evidence type="ECO:0000313" key="6">
    <source>
        <dbReference type="EMBL" id="RKP18722.1"/>
    </source>
</evidence>
<dbReference type="Pfam" id="PF00004">
    <property type="entry name" value="AAA"/>
    <property type="match status" value="1"/>
</dbReference>
<sequence length="366" mass="41617">MPGIVECRLKKGLNPKEHEDLQILIQKWLKNNLDIIAPGLVLSHFHEQQLTDIVDMMRIVAIDEKNEFKVYLYECDENEPFDHIPSPDEGEGDECPSSSFKEIVVPCLNFEDMWENLIFEIDVKDQLMNYAATAILFGSRHVDLMKICCNRIILFHGEPGTGKTTLCKALAQKLAIRFVPKHYIEARFIEINAHSLFSKWFSESGKLVVALFKSLEHIINDETTLTFLLIDEVESLTAARTAALKGNEPSDSIRVVNALLTEIDKLKYKSNVMIFATSNLPDSIVLSLKDDNDPSIRLWNLSGQLSGLSGRVLRKLPLLAYSRHLIVRYEFLVSLLNNLTESIDELSYLSALEKQSRIEIEARIAK</sequence>
<dbReference type="GO" id="GO:0005634">
    <property type="term" value="C:nucleus"/>
    <property type="evidence" value="ECO:0007669"/>
    <property type="project" value="TreeGrafter"/>
</dbReference>
<dbReference type="InterPro" id="IPR003593">
    <property type="entry name" value="AAA+_ATPase"/>
</dbReference>
<evidence type="ECO:0000256" key="2">
    <source>
        <dbReference type="ARBA" id="ARBA00022741"/>
    </source>
</evidence>
<dbReference type="EMBL" id="ML005384">
    <property type="protein sequence ID" value="RKP18722.1"/>
    <property type="molecule type" value="Genomic_DNA"/>
</dbReference>
<evidence type="ECO:0000313" key="7">
    <source>
        <dbReference type="Proteomes" id="UP000281549"/>
    </source>
</evidence>
<dbReference type="PANTHER" id="PTHR45991">
    <property type="entry name" value="PACHYTENE CHECKPOINT PROTEIN 2"/>
    <property type="match status" value="1"/>
</dbReference>
<dbReference type="GO" id="GO:0016887">
    <property type="term" value="F:ATP hydrolysis activity"/>
    <property type="evidence" value="ECO:0007669"/>
    <property type="project" value="InterPro"/>
</dbReference>
<evidence type="ECO:0000256" key="1">
    <source>
        <dbReference type="ARBA" id="ARBA00007271"/>
    </source>
</evidence>
<protein>
    <submittedName>
        <fullName evidence="6">AAA-domain-containing protein</fullName>
    </submittedName>
</protein>
<dbReference type="PANTHER" id="PTHR45991:SF1">
    <property type="entry name" value="PACHYTENE CHECKPOINT PROTEIN 2 HOMOLOG"/>
    <property type="match status" value="1"/>
</dbReference>
<evidence type="ECO:0000259" key="5">
    <source>
        <dbReference type="SMART" id="SM00382"/>
    </source>
</evidence>
<dbReference type="Proteomes" id="UP000281549">
    <property type="component" value="Unassembled WGS sequence"/>
</dbReference>
<reference evidence="7" key="1">
    <citation type="journal article" date="2018" name="Nat. Microbiol.">
        <title>Leveraging single-cell genomics to expand the fungal tree of life.</title>
        <authorList>
            <person name="Ahrendt S.R."/>
            <person name="Quandt C.A."/>
            <person name="Ciobanu D."/>
            <person name="Clum A."/>
            <person name="Salamov A."/>
            <person name="Andreopoulos B."/>
            <person name="Cheng J.F."/>
            <person name="Woyke T."/>
            <person name="Pelin A."/>
            <person name="Henrissat B."/>
            <person name="Reynolds N.K."/>
            <person name="Benny G.L."/>
            <person name="Smith M.E."/>
            <person name="James T.Y."/>
            <person name="Grigoriev I.V."/>
        </authorList>
    </citation>
    <scope>NUCLEOTIDE SEQUENCE [LARGE SCALE GENOMIC DNA]</scope>
    <source>
        <strain evidence="7">CSF55</strain>
    </source>
</reference>
<feature type="domain" description="AAA+ ATPase" evidence="5">
    <location>
        <begin position="149"/>
        <end position="331"/>
    </location>
</feature>
<dbReference type="Gene3D" id="3.40.50.300">
    <property type="entry name" value="P-loop containing nucleotide triphosphate hydrolases"/>
    <property type="match status" value="1"/>
</dbReference>
<gene>
    <name evidence="6" type="ORF">ROZALSC1DRAFT_29614</name>
</gene>
<comment type="similarity">
    <text evidence="1">Belongs to the AAA ATPase family. PCH2 subfamily.</text>
</comment>
<proteinExistence type="inferred from homology"/>
<organism evidence="6 7">
    <name type="scientific">Rozella allomycis (strain CSF55)</name>
    <dbReference type="NCBI Taxonomy" id="988480"/>
    <lineage>
        <taxon>Eukaryota</taxon>
        <taxon>Fungi</taxon>
        <taxon>Fungi incertae sedis</taxon>
        <taxon>Cryptomycota</taxon>
        <taxon>Cryptomycota incertae sedis</taxon>
        <taxon>Rozella</taxon>
    </lineage>
</organism>
<name>A0A4P9YI49_ROZAC</name>
<dbReference type="InterPro" id="IPR003959">
    <property type="entry name" value="ATPase_AAA_core"/>
</dbReference>
<dbReference type="AlphaFoldDB" id="A0A4P9YI49"/>
<dbReference type="GO" id="GO:0007131">
    <property type="term" value="P:reciprocal meiotic recombination"/>
    <property type="evidence" value="ECO:0007669"/>
    <property type="project" value="TreeGrafter"/>
</dbReference>
<dbReference type="Pfam" id="PF23242">
    <property type="entry name" value="AAA_lid_TRIP13_C"/>
    <property type="match status" value="1"/>
</dbReference>